<dbReference type="PROSITE" id="PS51186">
    <property type="entry name" value="GNAT"/>
    <property type="match status" value="1"/>
</dbReference>
<dbReference type="EMBL" id="AZEH01000005">
    <property type="protein sequence ID" value="KRL06480.1"/>
    <property type="molecule type" value="Genomic_DNA"/>
</dbReference>
<comment type="caution">
    <text evidence="2">The sequence shown here is derived from an EMBL/GenBank/DDBJ whole genome shotgun (WGS) entry which is preliminary data.</text>
</comment>
<accession>A0A0R1MEG6</accession>
<name>A0A0R1MEG6_9LACO</name>
<protein>
    <submittedName>
        <fullName evidence="2">GCN5-like N-acetyltransferase</fullName>
    </submittedName>
</protein>
<dbReference type="InterPro" id="IPR016181">
    <property type="entry name" value="Acyl_CoA_acyltransferase"/>
</dbReference>
<dbReference type="InterPro" id="IPR053144">
    <property type="entry name" value="Acetyltransferase_Butenolide"/>
</dbReference>
<keyword evidence="2" id="KW-0808">Transferase</keyword>
<dbReference type="InterPro" id="IPR000182">
    <property type="entry name" value="GNAT_dom"/>
</dbReference>
<dbReference type="STRING" id="1423777.FD46_GL000003"/>
<dbReference type="OrthoDB" id="9775804at2"/>
<evidence type="ECO:0000313" key="3">
    <source>
        <dbReference type="Proteomes" id="UP000051686"/>
    </source>
</evidence>
<dbReference type="RefSeq" id="WP_057895211.1">
    <property type="nucleotide sequence ID" value="NZ_AZEH01000005.1"/>
</dbReference>
<dbReference type="SUPFAM" id="SSF55729">
    <property type="entry name" value="Acyl-CoA N-acyltransferases (Nat)"/>
    <property type="match status" value="1"/>
</dbReference>
<dbReference type="Proteomes" id="UP000051686">
    <property type="component" value="Unassembled WGS sequence"/>
</dbReference>
<dbReference type="Pfam" id="PF13673">
    <property type="entry name" value="Acetyltransf_10"/>
    <property type="match status" value="1"/>
</dbReference>
<dbReference type="PANTHER" id="PTHR43233">
    <property type="entry name" value="FAMILY N-ACETYLTRANSFERASE, PUTATIVE (AFU_ORTHOLOGUE AFUA_6G03350)-RELATED"/>
    <property type="match status" value="1"/>
</dbReference>
<dbReference type="Gene3D" id="3.40.630.30">
    <property type="match status" value="1"/>
</dbReference>
<dbReference type="CDD" id="cd04301">
    <property type="entry name" value="NAT_SF"/>
    <property type="match status" value="1"/>
</dbReference>
<sequence>MIKYSNQKNISAKQLSDIFKNSGIHRPITDLTRLEKMLNHADVLWTAWDNKKLVGVARALTDFSYACYLSDLAVDLAYQKHGIGKNLIDHLQKQLGKDVSMVLLAAPNAMDYYPKVDFKPADNAFLVPRNPF</sequence>
<gene>
    <name evidence="2" type="ORF">FD46_GL000003</name>
</gene>
<dbReference type="PATRIC" id="fig|1423777.3.peg.4"/>
<evidence type="ECO:0000259" key="1">
    <source>
        <dbReference type="PROSITE" id="PS51186"/>
    </source>
</evidence>
<dbReference type="AlphaFoldDB" id="A0A0R1MEG6"/>
<reference evidence="2 3" key="1">
    <citation type="journal article" date="2015" name="Genome Announc.">
        <title>Expanding the biotechnology potential of lactobacilli through comparative genomics of 213 strains and associated genera.</title>
        <authorList>
            <person name="Sun Z."/>
            <person name="Harris H.M."/>
            <person name="McCann A."/>
            <person name="Guo C."/>
            <person name="Argimon S."/>
            <person name="Zhang W."/>
            <person name="Yang X."/>
            <person name="Jeffery I.B."/>
            <person name="Cooney J.C."/>
            <person name="Kagawa T.F."/>
            <person name="Liu W."/>
            <person name="Song Y."/>
            <person name="Salvetti E."/>
            <person name="Wrobel A."/>
            <person name="Rasinkangas P."/>
            <person name="Parkhill J."/>
            <person name="Rea M.C."/>
            <person name="O'Sullivan O."/>
            <person name="Ritari J."/>
            <person name="Douillard F.P."/>
            <person name="Paul Ross R."/>
            <person name="Yang R."/>
            <person name="Briner A.E."/>
            <person name="Felis G.E."/>
            <person name="de Vos W.M."/>
            <person name="Barrangou R."/>
            <person name="Klaenhammer T.R."/>
            <person name="Caufield P.W."/>
            <person name="Cui Y."/>
            <person name="Zhang H."/>
            <person name="O'Toole P.W."/>
        </authorList>
    </citation>
    <scope>NUCLEOTIDE SEQUENCE [LARGE SCALE GENOMIC DNA]</scope>
    <source>
        <strain evidence="2 3">DSM 19972</strain>
    </source>
</reference>
<evidence type="ECO:0000313" key="2">
    <source>
        <dbReference type="EMBL" id="KRL06480.1"/>
    </source>
</evidence>
<proteinExistence type="predicted"/>
<dbReference type="GO" id="GO:0016747">
    <property type="term" value="F:acyltransferase activity, transferring groups other than amino-acyl groups"/>
    <property type="evidence" value="ECO:0007669"/>
    <property type="project" value="InterPro"/>
</dbReference>
<feature type="domain" description="N-acetyltransferase" evidence="1">
    <location>
        <begin position="2"/>
        <end position="132"/>
    </location>
</feature>
<dbReference type="PANTHER" id="PTHR43233:SF1">
    <property type="entry name" value="FAMILY N-ACETYLTRANSFERASE, PUTATIVE (AFU_ORTHOLOGUE AFUA_6G03350)-RELATED"/>
    <property type="match status" value="1"/>
</dbReference>
<keyword evidence="3" id="KW-1185">Reference proteome</keyword>
<organism evidence="2 3">
    <name type="scientific">Liquorilactobacillus oeni DSM 19972</name>
    <dbReference type="NCBI Taxonomy" id="1423777"/>
    <lineage>
        <taxon>Bacteria</taxon>
        <taxon>Bacillati</taxon>
        <taxon>Bacillota</taxon>
        <taxon>Bacilli</taxon>
        <taxon>Lactobacillales</taxon>
        <taxon>Lactobacillaceae</taxon>
        <taxon>Liquorilactobacillus</taxon>
    </lineage>
</organism>